<dbReference type="PANTHER" id="PTHR46983:SF3">
    <property type="entry name" value="CHPADIPLOID STATE MAINTENANCE PROTEIN CHPA"/>
    <property type="match status" value="1"/>
</dbReference>
<evidence type="ECO:0008006" key="4">
    <source>
        <dbReference type="Google" id="ProtNLM"/>
    </source>
</evidence>
<dbReference type="EMBL" id="LWDF02000260">
    <property type="protein sequence ID" value="KAE8251163.1"/>
    <property type="molecule type" value="Genomic_DNA"/>
</dbReference>
<organism evidence="2 3">
    <name type="scientific">Tilletia indica</name>
    <dbReference type="NCBI Taxonomy" id="43049"/>
    <lineage>
        <taxon>Eukaryota</taxon>
        <taxon>Fungi</taxon>
        <taxon>Dikarya</taxon>
        <taxon>Basidiomycota</taxon>
        <taxon>Ustilaginomycotina</taxon>
        <taxon>Exobasidiomycetes</taxon>
        <taxon>Tilletiales</taxon>
        <taxon>Tilletiaceae</taxon>
        <taxon>Tilletia</taxon>
    </lineage>
</organism>
<dbReference type="InterPro" id="IPR039790">
    <property type="entry name" value="CHRD1"/>
</dbReference>
<evidence type="ECO:0000313" key="2">
    <source>
        <dbReference type="EMBL" id="KAE8251163.1"/>
    </source>
</evidence>
<keyword evidence="3" id="KW-1185">Reference proteome</keyword>
<feature type="compositionally biased region" description="Basic and acidic residues" evidence="1">
    <location>
        <begin position="65"/>
        <end position="82"/>
    </location>
</feature>
<dbReference type="Pfam" id="PF04969">
    <property type="entry name" value="CS"/>
    <property type="match status" value="1"/>
</dbReference>
<evidence type="ECO:0000313" key="3">
    <source>
        <dbReference type="Proteomes" id="UP000077521"/>
    </source>
</evidence>
<name>A0A177TL42_9BASI</name>
<dbReference type="Pfam" id="PF04968">
    <property type="entry name" value="CHORD"/>
    <property type="match status" value="2"/>
</dbReference>
<sequence length="375" mass="40546">MTICSRRGCGFDFDASNKTSECFHHPGRPVFRDQRKSWSCCEDTNKPVLDFEDFVAIKGCAQAPEHTEEKQTMPEDPKRSAAEADSGASEEKTPAAPAATDGGTGVGALGTADLAAALPSALSGASLLAAQRAEHVKKGGGAEAARREAEEQVEEDEDPEDAAIPEGAQCKRTGCGAKYDGKARNKAEEECKHHPRQAIFHEGSKGYVCCKRRVLEFAEFLTIEPCTISRKGHLYVGKPKAGSVDAEEPATCRMDHYETPADVRLTVYAKGADMEKSKITMEADKVDFSVWLPPTSASSSQARRFQRTLSLFSDIDPEASSFSATKFKIDLILVKKVQGVSWPSLERSDRVYGYGLTFGRARDAQANGAATRPGA</sequence>
<dbReference type="Gene3D" id="2.60.40.790">
    <property type="match status" value="1"/>
</dbReference>
<dbReference type="PROSITE" id="PS51401">
    <property type="entry name" value="CHORD"/>
    <property type="match status" value="2"/>
</dbReference>
<reference evidence="2" key="1">
    <citation type="submission" date="2016-04" db="EMBL/GenBank/DDBJ databases">
        <authorList>
            <person name="Nguyen H.D."/>
            <person name="Samba Siva P."/>
            <person name="Cullis J."/>
            <person name="Levesque C.A."/>
            <person name="Hambleton S."/>
        </authorList>
    </citation>
    <scope>NUCLEOTIDE SEQUENCE</scope>
    <source>
        <strain evidence="2">DAOMC 236416</strain>
    </source>
</reference>
<dbReference type="Proteomes" id="UP000077521">
    <property type="component" value="Unassembled WGS sequence"/>
</dbReference>
<dbReference type="AlphaFoldDB" id="A0A177TL42"/>
<dbReference type="InterPro" id="IPR008978">
    <property type="entry name" value="HSP20-like_chaperone"/>
</dbReference>
<dbReference type="PROSITE" id="PS51203">
    <property type="entry name" value="CS"/>
    <property type="match status" value="1"/>
</dbReference>
<proteinExistence type="predicted"/>
<dbReference type="InterPro" id="IPR007052">
    <property type="entry name" value="CS_dom"/>
</dbReference>
<feature type="region of interest" description="Disordered" evidence="1">
    <location>
        <begin position="63"/>
        <end position="104"/>
    </location>
</feature>
<feature type="compositionally biased region" description="Acidic residues" evidence="1">
    <location>
        <begin position="151"/>
        <end position="163"/>
    </location>
</feature>
<comment type="caution">
    <text evidence="2">The sequence shown here is derived from an EMBL/GenBank/DDBJ whole genome shotgun (WGS) entry which is preliminary data.</text>
</comment>
<evidence type="ECO:0000256" key="1">
    <source>
        <dbReference type="SAM" id="MobiDB-lite"/>
    </source>
</evidence>
<protein>
    <recommendedName>
        <fullName evidence="4">CS domain-containing protein</fullName>
    </recommendedName>
</protein>
<feature type="region of interest" description="Disordered" evidence="1">
    <location>
        <begin position="139"/>
        <end position="167"/>
    </location>
</feature>
<accession>A0A177TL42</accession>
<dbReference type="Gene3D" id="4.10.1130.20">
    <property type="match status" value="2"/>
</dbReference>
<dbReference type="PANTHER" id="PTHR46983">
    <property type="entry name" value="CYSTEINE AND HISTIDINE-RICH DOMAIN-CONTAINING PROTEIN 1"/>
    <property type="match status" value="1"/>
</dbReference>
<reference evidence="2" key="2">
    <citation type="journal article" date="2019" name="IMA Fungus">
        <title>Genome sequencing and comparison of five Tilletia species to identify candidate genes for the detection of regulated species infecting wheat.</title>
        <authorList>
            <person name="Nguyen H.D.T."/>
            <person name="Sultana T."/>
            <person name="Kesanakurti P."/>
            <person name="Hambleton S."/>
        </authorList>
    </citation>
    <scope>NUCLEOTIDE SEQUENCE</scope>
    <source>
        <strain evidence="2">DAOMC 236416</strain>
    </source>
</reference>
<dbReference type="CDD" id="cd06466">
    <property type="entry name" value="p23_CS_SGT1_like"/>
    <property type="match status" value="1"/>
</dbReference>
<gene>
    <name evidence="2" type="ORF">A4X13_0g4127</name>
</gene>
<dbReference type="InterPro" id="IPR007051">
    <property type="entry name" value="CHORD_dom"/>
</dbReference>
<dbReference type="SUPFAM" id="SSF49764">
    <property type="entry name" value="HSP20-like chaperones"/>
    <property type="match status" value="1"/>
</dbReference>